<dbReference type="EMBL" id="MLIK01000019">
    <property type="protein sequence ID" value="OHU20883.1"/>
    <property type="molecule type" value="Genomic_DNA"/>
</dbReference>
<accession>A0A1S1L6X3</accession>
<organism evidence="1 2">
    <name type="scientific">Mycobacteroides franklinii</name>
    <dbReference type="NCBI Taxonomy" id="948102"/>
    <lineage>
        <taxon>Bacteria</taxon>
        <taxon>Bacillati</taxon>
        <taxon>Actinomycetota</taxon>
        <taxon>Actinomycetes</taxon>
        <taxon>Mycobacteriales</taxon>
        <taxon>Mycobacteriaceae</taxon>
        <taxon>Mycobacteroides</taxon>
    </lineage>
</organism>
<dbReference type="Proteomes" id="UP000179616">
    <property type="component" value="Unassembled WGS sequence"/>
</dbReference>
<protein>
    <submittedName>
        <fullName evidence="1">Uncharacterized protein</fullName>
    </submittedName>
</protein>
<sequence length="149" mass="15189">MLECNCIDDASQAVGKTVKDFDQQIRKFLSDNLRTQCTSLYLTCVSVLSKKASKWLDTWGTIPAGVFTIASGLFCGAVGSAVPVVGTVTLGALCTAGAAAYALEFAAAAKIAANTGNCVALLTRVADFITSGTPGSIPSFIPLGGGLCS</sequence>
<evidence type="ECO:0000313" key="2">
    <source>
        <dbReference type="Proteomes" id="UP000179616"/>
    </source>
</evidence>
<proteinExistence type="predicted"/>
<evidence type="ECO:0000313" key="1">
    <source>
        <dbReference type="EMBL" id="OHU20883.1"/>
    </source>
</evidence>
<name>A0A1S1L6X3_9MYCO</name>
<reference evidence="1 2" key="1">
    <citation type="submission" date="2016-10" db="EMBL/GenBank/DDBJ databases">
        <title>Evaluation of Human, Veterinary and Environmental Mycobacterium chelonae Isolates by Core Genome Phylogenomic Analysis, Targeted Gene Comparison, and Anti-microbial Susceptibility Patterns: A Tale of Mistaken Identities.</title>
        <authorList>
            <person name="Fogelson S.B."/>
            <person name="Camus A.C."/>
            <person name="Lorenz W."/>
            <person name="Vasireddy R."/>
            <person name="Vasireddy S."/>
            <person name="Smith T."/>
            <person name="Brown-Elliott B.A."/>
            <person name="Wallace R.J.Jr."/>
            <person name="Hasan N.A."/>
            <person name="Reischl U."/>
            <person name="Sanchez S."/>
        </authorList>
    </citation>
    <scope>NUCLEOTIDE SEQUENCE [LARGE SCALE GENOMIC DNA]</scope>
    <source>
        <strain evidence="1 2">1559</strain>
    </source>
</reference>
<comment type="caution">
    <text evidence="1">The sequence shown here is derived from an EMBL/GenBank/DDBJ whole genome shotgun (WGS) entry which is preliminary data.</text>
</comment>
<dbReference type="AlphaFoldDB" id="A0A1S1L6X3"/>
<gene>
    <name evidence="1" type="ORF">BKG76_09055</name>
</gene>